<evidence type="ECO:0000259" key="5">
    <source>
        <dbReference type="PROSITE" id="PS51194"/>
    </source>
</evidence>
<dbReference type="PROSITE" id="PS51192">
    <property type="entry name" value="HELICASE_ATP_BIND_1"/>
    <property type="match status" value="1"/>
</dbReference>
<keyword evidence="1" id="KW-0378">Hydrolase</keyword>
<proteinExistence type="inferred from homology"/>
<dbReference type="EMBL" id="CAUJNA010003647">
    <property type="protein sequence ID" value="CAJ1406802.1"/>
    <property type="molecule type" value="Genomic_DNA"/>
</dbReference>
<dbReference type="InterPro" id="IPR001650">
    <property type="entry name" value="Helicase_C-like"/>
</dbReference>
<gene>
    <name evidence="6" type="ORF">EVOR1521_LOCUS28663</name>
</gene>
<dbReference type="CDD" id="cd18793">
    <property type="entry name" value="SF2_C_SNF"/>
    <property type="match status" value="1"/>
</dbReference>
<dbReference type="InterPro" id="IPR000330">
    <property type="entry name" value="SNF2_N"/>
</dbReference>
<evidence type="ECO:0000256" key="1">
    <source>
        <dbReference type="ARBA" id="ARBA00022801"/>
    </source>
</evidence>
<organism evidence="6 7">
    <name type="scientific">Effrenium voratum</name>
    <dbReference type="NCBI Taxonomy" id="2562239"/>
    <lineage>
        <taxon>Eukaryota</taxon>
        <taxon>Sar</taxon>
        <taxon>Alveolata</taxon>
        <taxon>Dinophyceae</taxon>
        <taxon>Suessiales</taxon>
        <taxon>Symbiodiniaceae</taxon>
        <taxon>Effrenium</taxon>
    </lineage>
</organism>
<dbReference type="Gene3D" id="3.40.50.300">
    <property type="entry name" value="P-loop containing nucleotide triphosphate hydrolases"/>
    <property type="match status" value="1"/>
</dbReference>
<reference evidence="6" key="1">
    <citation type="submission" date="2023-08" db="EMBL/GenBank/DDBJ databases">
        <authorList>
            <person name="Chen Y."/>
            <person name="Shah S."/>
            <person name="Dougan E. K."/>
            <person name="Thang M."/>
            <person name="Chan C."/>
        </authorList>
    </citation>
    <scope>NUCLEOTIDE SEQUENCE</scope>
</reference>
<feature type="compositionally biased region" description="Low complexity" evidence="3">
    <location>
        <begin position="931"/>
        <end position="946"/>
    </location>
</feature>
<dbReference type="SUPFAM" id="SSF52540">
    <property type="entry name" value="P-loop containing nucleoside triphosphate hydrolases"/>
    <property type="match status" value="2"/>
</dbReference>
<comment type="caution">
    <text evidence="6">The sequence shown here is derived from an EMBL/GenBank/DDBJ whole genome shotgun (WGS) entry which is preliminary data.</text>
</comment>
<evidence type="ECO:0000256" key="2">
    <source>
        <dbReference type="ARBA" id="ARBA00023604"/>
    </source>
</evidence>
<dbReference type="PANTHER" id="PTHR45766:SF6">
    <property type="entry name" value="SWI_SNF-RELATED MATRIX-ASSOCIATED ACTIN-DEPENDENT REGULATOR OF CHROMATIN SUBFAMILY A-LIKE PROTEIN 1"/>
    <property type="match status" value="1"/>
</dbReference>
<keyword evidence="7" id="KW-1185">Reference proteome</keyword>
<dbReference type="InterPro" id="IPR014001">
    <property type="entry name" value="Helicase_ATP-bd"/>
</dbReference>
<feature type="domain" description="Helicase C-terminal" evidence="5">
    <location>
        <begin position="726"/>
        <end position="884"/>
    </location>
</feature>
<dbReference type="Pfam" id="PF00176">
    <property type="entry name" value="SNF2-rel_dom"/>
    <property type="match status" value="1"/>
</dbReference>
<dbReference type="GO" id="GO:0043596">
    <property type="term" value="C:nuclear replication fork"/>
    <property type="evidence" value="ECO:0007669"/>
    <property type="project" value="TreeGrafter"/>
</dbReference>
<dbReference type="Proteomes" id="UP001178507">
    <property type="component" value="Unassembled WGS sequence"/>
</dbReference>
<dbReference type="GO" id="GO:0006281">
    <property type="term" value="P:DNA repair"/>
    <property type="evidence" value="ECO:0007669"/>
    <property type="project" value="TreeGrafter"/>
</dbReference>
<comment type="similarity">
    <text evidence="2">Belongs to the asaB hydroxylase/desaturase family.</text>
</comment>
<dbReference type="Pfam" id="PF00271">
    <property type="entry name" value="Helicase_C"/>
    <property type="match status" value="1"/>
</dbReference>
<dbReference type="NCBIfam" id="NF041278">
    <property type="entry name" value="CmcJ_NvfI_EfuI"/>
    <property type="match status" value="1"/>
</dbReference>
<dbReference type="PROSITE" id="PS51194">
    <property type="entry name" value="HELICASE_CTER"/>
    <property type="match status" value="1"/>
</dbReference>
<dbReference type="Gene3D" id="3.40.50.10810">
    <property type="entry name" value="Tandem AAA-ATPase domain"/>
    <property type="match status" value="1"/>
</dbReference>
<evidence type="ECO:0000256" key="3">
    <source>
        <dbReference type="SAM" id="MobiDB-lite"/>
    </source>
</evidence>
<name>A0AA36JIE3_9DINO</name>
<dbReference type="InterPro" id="IPR049730">
    <property type="entry name" value="SNF2/RAD54-like_C"/>
</dbReference>
<dbReference type="InterPro" id="IPR038718">
    <property type="entry name" value="SNF2-like_sf"/>
</dbReference>
<evidence type="ECO:0000313" key="7">
    <source>
        <dbReference type="Proteomes" id="UP001178507"/>
    </source>
</evidence>
<dbReference type="GO" id="GO:0031297">
    <property type="term" value="P:replication fork processing"/>
    <property type="evidence" value="ECO:0007669"/>
    <property type="project" value="TreeGrafter"/>
</dbReference>
<evidence type="ECO:0000259" key="4">
    <source>
        <dbReference type="PROSITE" id="PS51192"/>
    </source>
</evidence>
<dbReference type="InterPro" id="IPR044053">
    <property type="entry name" value="AsaB-like"/>
</dbReference>
<dbReference type="AlphaFoldDB" id="A0AA36JIE3"/>
<dbReference type="GO" id="GO:0016787">
    <property type="term" value="F:hydrolase activity"/>
    <property type="evidence" value="ECO:0007669"/>
    <property type="project" value="UniProtKB-KW"/>
</dbReference>
<dbReference type="SMART" id="SM00487">
    <property type="entry name" value="DEXDc"/>
    <property type="match status" value="1"/>
</dbReference>
<dbReference type="PANTHER" id="PTHR45766">
    <property type="entry name" value="DNA ANNEALING HELICASE AND ENDONUCLEASE ZRANB3 FAMILY MEMBER"/>
    <property type="match status" value="1"/>
</dbReference>
<accession>A0AA36JIE3</accession>
<feature type="domain" description="Helicase ATP-binding" evidence="4">
    <location>
        <begin position="455"/>
        <end position="611"/>
    </location>
</feature>
<feature type="region of interest" description="Disordered" evidence="3">
    <location>
        <begin position="890"/>
        <end position="956"/>
    </location>
</feature>
<protein>
    <submittedName>
        <fullName evidence="6">Uncharacterized protein</fullName>
    </submittedName>
</protein>
<dbReference type="SMART" id="SM00490">
    <property type="entry name" value="HELICc"/>
    <property type="match status" value="1"/>
</dbReference>
<dbReference type="GO" id="GO:0005524">
    <property type="term" value="F:ATP binding"/>
    <property type="evidence" value="ECO:0007669"/>
    <property type="project" value="InterPro"/>
</dbReference>
<sequence length="1029" mass="114628">MLRCLLHRTFVPFQQASWEVHRQCTARGMPWALLLAAAFLPRPRACSADEQASVNYIQVPRDGSKVFLAMEPGIAAGAASPAQYAAQAVPLRDARRAPPRLGQEAAQLLRAATRLLPEDFYDSGRVVAEYYQEVRDAIKDATGAVEVIVFHHIVRNEALQASPGLDNRGAGVGGYARNAHADYTARTAVGAARQSLSRITDPEVRSRCQKCRFVLVNAWRNISDLPVQQHPLAVLDAQTLKEEDLVTVELRYATFSSESLQLRPAPRHRWLYAPGMEKDELLLFKQYDSDPTQPQHAFHCALDVAVPGSPARESIEAWPMGKQLLGRAASSLGLELHGGSLRLVLPRLTPRMYTRPLALALAKALPELEVESYDADLTDAERQPVSYLLPMPALGKFRAWAEKLGVPEGRLTLPPWLANMDKRKRKNLDEEQVQPLFFQEPSAKDLMEYQKQGILFGISRQGRVLLADDMGLGKTVQAIAIAFQWRQSWPMLVVCPSSLRGVWLEQLARWTPNVTAQAIYSGATPLDPSTDVVVVSYALLAKCPALQRFNGQRYKIVIADECHYIKNPDALRTQAVMRPAEKTERLILVSGTPVLNSAMELWPLLRLLDPAIGDKQDFASRYFKGTSKDFGKLKYVNPVREQELHHYLFATVGLRRKKEEVLSQLPPKRRQTIRLRESALTDATELRDLESKLFSNERWANNASMKDKSKALDLVMRVKKRACVEYVQDLINNGCGKFLLFAHHHTMLDDLETALQQRLGGDYVRIDGKTSQQARPDLVRRFQEDPHCHVALLSITALAEGQTLTAAEAIVFAEMAWVPGLILQCEGRAHRIGQTQSILIQYLLLDSSKTDSTCMKLLEEKHRHAGMVLDGKHEQLFDEELGLEAGREVVRQGPAKKARPHTAMGAHPKSRAEPAAKSWIATGKGSEGETAPKAAPKAAPKSAPKTARPKPAPSRSIKAELNDGEQYVILQPLHLGLNLRIGQKYGRADLESRCKGDDQKLARLGFFMKEGQKLKLAPLGAPASLKRKR</sequence>
<dbReference type="GO" id="GO:0016491">
    <property type="term" value="F:oxidoreductase activity"/>
    <property type="evidence" value="ECO:0007669"/>
    <property type="project" value="InterPro"/>
</dbReference>
<dbReference type="InterPro" id="IPR027417">
    <property type="entry name" value="P-loop_NTPase"/>
</dbReference>
<evidence type="ECO:0000313" key="6">
    <source>
        <dbReference type="EMBL" id="CAJ1406802.1"/>
    </source>
</evidence>